<evidence type="ECO:0000313" key="1">
    <source>
        <dbReference type="EMBL" id="SJM32456.1"/>
    </source>
</evidence>
<accession>A0A2P9AMW3</accession>
<proteinExistence type="predicted"/>
<dbReference type="AlphaFoldDB" id="A0A2P9AMW3"/>
<name>A0A2P9AMW3_9HYPH</name>
<dbReference type="Proteomes" id="UP000245698">
    <property type="component" value="Unassembled WGS sequence"/>
</dbReference>
<dbReference type="EMBL" id="FUIG01000036">
    <property type="protein sequence ID" value="SJM32456.1"/>
    <property type="molecule type" value="Genomic_DNA"/>
</dbReference>
<reference evidence="2" key="1">
    <citation type="submission" date="2016-12" db="EMBL/GenBank/DDBJ databases">
        <authorList>
            <person name="Brunel B."/>
        </authorList>
    </citation>
    <scope>NUCLEOTIDE SEQUENCE [LARGE SCALE GENOMIC DNA]</scope>
</reference>
<protein>
    <submittedName>
        <fullName evidence="1">Uncharacterized protein</fullName>
    </submittedName>
</protein>
<organism evidence="1 2">
    <name type="scientific">Mesorhizobium delmotii</name>
    <dbReference type="NCBI Taxonomy" id="1631247"/>
    <lineage>
        <taxon>Bacteria</taxon>
        <taxon>Pseudomonadati</taxon>
        <taxon>Pseudomonadota</taxon>
        <taxon>Alphaproteobacteria</taxon>
        <taxon>Hyphomicrobiales</taxon>
        <taxon>Phyllobacteriaceae</taxon>
        <taxon>Mesorhizobium</taxon>
    </lineage>
</organism>
<gene>
    <name evidence="1" type="ORF">BQ8482_290051</name>
</gene>
<evidence type="ECO:0000313" key="2">
    <source>
        <dbReference type="Proteomes" id="UP000245698"/>
    </source>
</evidence>
<keyword evidence="2" id="KW-1185">Reference proteome</keyword>
<sequence>MRNSMATCAGGRFITTSDPFTTLSFTVAQRQTATLGRSWRYARGIADLRRIPALYPGCTSS</sequence>